<name>A0A8C8VXZ7_PERMB</name>
<dbReference type="InterPro" id="IPR050649">
    <property type="entry name" value="Paired_Homeobox_TFs"/>
</dbReference>
<reference evidence="6 7" key="1">
    <citation type="submission" date="2018-10" db="EMBL/GenBank/DDBJ databases">
        <title>Improved assembly of the deer mouse Peromyscus maniculatus genome.</title>
        <authorList>
            <person name="Lassance J.-M."/>
            <person name="Hoekstra H.E."/>
        </authorList>
    </citation>
    <scope>NUCLEOTIDE SEQUENCE [LARGE SCALE GENOMIC DNA]</scope>
</reference>
<evidence type="ECO:0000313" key="6">
    <source>
        <dbReference type="Ensembl" id="ENSPEMP00000019612.2"/>
    </source>
</evidence>
<gene>
    <name evidence="6" type="primary">LOC102906415</name>
</gene>
<reference evidence="6" key="3">
    <citation type="submission" date="2025-09" db="UniProtKB">
        <authorList>
            <consortium name="Ensembl"/>
        </authorList>
    </citation>
    <scope>IDENTIFICATION</scope>
</reference>
<reference evidence="6" key="2">
    <citation type="submission" date="2025-08" db="UniProtKB">
        <authorList>
            <consortium name="Ensembl"/>
        </authorList>
    </citation>
    <scope>IDENTIFICATION</scope>
</reference>
<dbReference type="RefSeq" id="XP_042125379.1">
    <property type="nucleotide sequence ID" value="XM_042269445.1"/>
</dbReference>
<feature type="region of interest" description="Disordered" evidence="4">
    <location>
        <begin position="31"/>
        <end position="100"/>
    </location>
</feature>
<feature type="domain" description="Homeobox" evidence="5">
    <location>
        <begin position="101"/>
        <end position="161"/>
    </location>
</feature>
<dbReference type="GO" id="GO:0000981">
    <property type="term" value="F:DNA-binding transcription factor activity, RNA polymerase II-specific"/>
    <property type="evidence" value="ECO:0007669"/>
    <property type="project" value="TreeGrafter"/>
</dbReference>
<evidence type="ECO:0000313" key="7">
    <source>
        <dbReference type="Proteomes" id="UP000694547"/>
    </source>
</evidence>
<proteinExistence type="predicted"/>
<dbReference type="RefSeq" id="XP_042125378.1">
    <property type="nucleotide sequence ID" value="XM_042269444.1"/>
</dbReference>
<evidence type="ECO:0000256" key="3">
    <source>
        <dbReference type="RuleBase" id="RU000682"/>
    </source>
</evidence>
<keyword evidence="2 3" id="KW-0371">Homeobox</keyword>
<keyword evidence="7" id="KW-1185">Reference proteome</keyword>
<protein>
    <submittedName>
        <fullName evidence="6">Reproductive homeobox 12</fullName>
    </submittedName>
</protein>
<dbReference type="PANTHER" id="PTHR24329:SF566">
    <property type="entry name" value="REPRODUCTIVE HOMEOBOX 12"/>
    <property type="match status" value="1"/>
</dbReference>
<dbReference type="Gene3D" id="1.10.10.60">
    <property type="entry name" value="Homeodomain-like"/>
    <property type="match status" value="1"/>
</dbReference>
<dbReference type="CDD" id="cd00086">
    <property type="entry name" value="homeodomain"/>
    <property type="match status" value="1"/>
</dbReference>
<dbReference type="GeneTree" id="ENSGT00920000149445"/>
<evidence type="ECO:0000259" key="5">
    <source>
        <dbReference type="PROSITE" id="PS50071"/>
    </source>
</evidence>
<dbReference type="SUPFAM" id="SSF46689">
    <property type="entry name" value="Homeodomain-like"/>
    <property type="match status" value="1"/>
</dbReference>
<feature type="DNA-binding region" description="Homeobox" evidence="2">
    <location>
        <begin position="103"/>
        <end position="162"/>
    </location>
</feature>
<dbReference type="InterPro" id="IPR009057">
    <property type="entry name" value="Homeodomain-like_sf"/>
</dbReference>
<dbReference type="SMART" id="SM00389">
    <property type="entry name" value="HOX"/>
    <property type="match status" value="1"/>
</dbReference>
<organism evidence="6 7">
    <name type="scientific">Peromyscus maniculatus bairdii</name>
    <name type="common">Prairie deer mouse</name>
    <dbReference type="NCBI Taxonomy" id="230844"/>
    <lineage>
        <taxon>Eukaryota</taxon>
        <taxon>Metazoa</taxon>
        <taxon>Chordata</taxon>
        <taxon>Craniata</taxon>
        <taxon>Vertebrata</taxon>
        <taxon>Euteleostomi</taxon>
        <taxon>Mammalia</taxon>
        <taxon>Eutheria</taxon>
        <taxon>Euarchontoglires</taxon>
        <taxon>Glires</taxon>
        <taxon>Rodentia</taxon>
        <taxon>Myomorpha</taxon>
        <taxon>Muroidea</taxon>
        <taxon>Cricetidae</taxon>
        <taxon>Neotominae</taxon>
        <taxon>Peromyscus</taxon>
    </lineage>
</organism>
<dbReference type="OrthoDB" id="6159439at2759"/>
<dbReference type="GO" id="GO:0005634">
    <property type="term" value="C:nucleus"/>
    <property type="evidence" value="ECO:0007669"/>
    <property type="project" value="UniProtKB-SubCell"/>
</dbReference>
<dbReference type="GO" id="GO:0000977">
    <property type="term" value="F:RNA polymerase II transcription regulatory region sequence-specific DNA binding"/>
    <property type="evidence" value="ECO:0007669"/>
    <property type="project" value="TreeGrafter"/>
</dbReference>
<dbReference type="PROSITE" id="PS50071">
    <property type="entry name" value="HOMEOBOX_2"/>
    <property type="match status" value="1"/>
</dbReference>
<sequence length="179" mass="20758">MAFQFQHVDPNFYKLVENEIEVILEAEQEAAPAAENGNFEGPLNGPEKLKNQGIPDHKDDVIHDIGDDIKDESHGSHQGSGHPQLEKQENLAAARVPQFRRTRPRIQLGLTPRQLSELEEVFEQTKYPDETTRRALAKRLFLGESRVRKWFKRRRAKYRKTQQSQMLKCESADRQNTLQ</sequence>
<evidence type="ECO:0000256" key="1">
    <source>
        <dbReference type="ARBA" id="ARBA00004123"/>
    </source>
</evidence>
<dbReference type="PANTHER" id="PTHR24329">
    <property type="entry name" value="HOMEOBOX PROTEIN ARISTALESS"/>
    <property type="match status" value="1"/>
</dbReference>
<dbReference type="Proteomes" id="UP000694547">
    <property type="component" value="Chromosome X"/>
</dbReference>
<keyword evidence="2 3" id="KW-0539">Nucleus</keyword>
<evidence type="ECO:0000256" key="4">
    <source>
        <dbReference type="SAM" id="MobiDB-lite"/>
    </source>
</evidence>
<dbReference type="InterPro" id="IPR001356">
    <property type="entry name" value="HD"/>
</dbReference>
<dbReference type="Ensembl" id="ENSPEMT00000023953.2">
    <property type="protein sequence ID" value="ENSPEMP00000019612.2"/>
    <property type="gene ID" value="ENSPEMG00000017846.2"/>
</dbReference>
<accession>A0A8C8VXZ7</accession>
<keyword evidence="2 3" id="KW-0238">DNA-binding</keyword>
<dbReference type="AlphaFoldDB" id="A0A8C8VXZ7"/>
<feature type="compositionally biased region" description="Basic and acidic residues" evidence="4">
    <location>
        <begin position="47"/>
        <end position="75"/>
    </location>
</feature>
<dbReference type="Pfam" id="PF00046">
    <property type="entry name" value="Homeodomain"/>
    <property type="match status" value="1"/>
</dbReference>
<evidence type="ECO:0000256" key="2">
    <source>
        <dbReference type="PROSITE-ProRule" id="PRU00108"/>
    </source>
</evidence>
<comment type="subcellular location">
    <subcellularLocation>
        <location evidence="1 2 3">Nucleus</location>
    </subcellularLocation>
</comment>